<reference evidence="1" key="1">
    <citation type="journal article" date="2014" name="Genome Announc.">
        <title>Draft Genome Sequences of Three Alkaliphilic Bacillus Strains, Bacillus wakoensis JCM 9140T, Bacillus akibai JCM 9157T, and Bacillus hemicellulosilyticus JCM 9152T.</title>
        <authorList>
            <person name="Yuki M."/>
            <person name="Oshima K."/>
            <person name="Suda W."/>
            <person name="Oshida Y."/>
            <person name="Kitamura K."/>
            <person name="Iida T."/>
            <person name="Hattori M."/>
            <person name="Ohkuma M."/>
        </authorList>
    </citation>
    <scope>NUCLEOTIDE SEQUENCE [LARGE SCALE GENOMIC DNA]</scope>
    <source>
        <strain evidence="1">JCM 9152</strain>
    </source>
</reference>
<evidence type="ECO:0000313" key="2">
    <source>
        <dbReference type="Proteomes" id="UP000018895"/>
    </source>
</evidence>
<gene>
    <name evidence="1" type="ORF">JCM9152_271</name>
</gene>
<dbReference type="AlphaFoldDB" id="W4QBA6"/>
<evidence type="ECO:0000313" key="1">
    <source>
        <dbReference type="EMBL" id="GAE28933.1"/>
    </source>
</evidence>
<dbReference type="EMBL" id="BAUU01000002">
    <property type="protein sequence ID" value="GAE28933.1"/>
    <property type="molecule type" value="Genomic_DNA"/>
</dbReference>
<dbReference type="Proteomes" id="UP000018895">
    <property type="component" value="Unassembled WGS sequence"/>
</dbReference>
<sequence length="54" mass="6521">MQKIMHIFKENLKEIILNFVQQEYEHLFSRNVSNKEEVNDPSDDNRFLIIKTPS</sequence>
<proteinExistence type="predicted"/>
<organism evidence="1 2">
    <name type="scientific">Halalkalibacter hemicellulosilyticusJCM 9152</name>
    <dbReference type="NCBI Taxonomy" id="1236971"/>
    <lineage>
        <taxon>Bacteria</taxon>
        <taxon>Bacillati</taxon>
        <taxon>Bacillota</taxon>
        <taxon>Bacilli</taxon>
        <taxon>Bacillales</taxon>
        <taxon>Bacillaceae</taxon>
        <taxon>Halalkalibacter</taxon>
    </lineage>
</organism>
<accession>W4QBA6</accession>
<protein>
    <submittedName>
        <fullName evidence="1">Uncharacterized protein</fullName>
    </submittedName>
</protein>
<comment type="caution">
    <text evidence="1">The sequence shown here is derived from an EMBL/GenBank/DDBJ whole genome shotgun (WGS) entry which is preliminary data.</text>
</comment>
<keyword evidence="2" id="KW-1185">Reference proteome</keyword>
<name>W4QBA6_9BACI</name>
<dbReference type="RefSeq" id="WP_156314970.1">
    <property type="nucleotide sequence ID" value="NZ_BAUU01000002.1"/>
</dbReference>